<keyword evidence="1" id="KW-0732">Signal</keyword>
<dbReference type="OrthoDB" id="7166767at2759"/>
<gene>
    <name evidence="2" type="ORF">OBRU01_09847</name>
</gene>
<organism evidence="2 3">
    <name type="scientific">Operophtera brumata</name>
    <name type="common">Winter moth</name>
    <name type="synonym">Phalaena brumata</name>
    <dbReference type="NCBI Taxonomy" id="104452"/>
    <lineage>
        <taxon>Eukaryota</taxon>
        <taxon>Metazoa</taxon>
        <taxon>Ecdysozoa</taxon>
        <taxon>Arthropoda</taxon>
        <taxon>Hexapoda</taxon>
        <taxon>Insecta</taxon>
        <taxon>Pterygota</taxon>
        <taxon>Neoptera</taxon>
        <taxon>Endopterygota</taxon>
        <taxon>Lepidoptera</taxon>
        <taxon>Glossata</taxon>
        <taxon>Ditrysia</taxon>
        <taxon>Geometroidea</taxon>
        <taxon>Geometridae</taxon>
        <taxon>Larentiinae</taxon>
        <taxon>Operophtera</taxon>
    </lineage>
</organism>
<dbReference type="EMBL" id="JTDY01003236">
    <property type="protein sequence ID" value="KOB69902.1"/>
    <property type="molecule type" value="Genomic_DNA"/>
</dbReference>
<protein>
    <submittedName>
        <fullName evidence="2">Ommochrome-binding protein</fullName>
    </submittedName>
</protein>
<accession>A0A0L7L354</accession>
<sequence length="271" mass="30869">MKYLILALFISSASAHCSGLFLNRKYYDVNIIKEGVNKIHEIVFNRNDNTAYFTFEQIAKVPTRALGYVKLDGNEAGVIDGIRNATGLAIDQALNRLYVGGSDGLYMINNNKKDKVPEQMPVNDDIRSLFIKDNAVYFVNRRREAFKFDFGYVNHVFELQGVAVDKLILDDDNNIMFLQNNKVFRVKIGTRIVNSHEKYVVNEIAADPHFKPYVCAKDGMYVYNKYKYALDKVGELKDVRKLAFITAEEPIYVVLDKIVRLVSNPVACLGN</sequence>
<keyword evidence="3" id="KW-1185">Reference proteome</keyword>
<dbReference type="InterPro" id="IPR015943">
    <property type="entry name" value="WD40/YVTN_repeat-like_dom_sf"/>
</dbReference>
<evidence type="ECO:0000313" key="3">
    <source>
        <dbReference type="Proteomes" id="UP000037510"/>
    </source>
</evidence>
<evidence type="ECO:0000256" key="1">
    <source>
        <dbReference type="SAM" id="SignalP"/>
    </source>
</evidence>
<evidence type="ECO:0000313" key="2">
    <source>
        <dbReference type="EMBL" id="KOB69902.1"/>
    </source>
</evidence>
<dbReference type="Gene3D" id="2.130.10.10">
    <property type="entry name" value="YVTN repeat-like/Quinoprotein amine dehydrogenase"/>
    <property type="match status" value="1"/>
</dbReference>
<dbReference type="SUPFAM" id="SSF63825">
    <property type="entry name" value="YWTD domain"/>
    <property type="match status" value="1"/>
</dbReference>
<name>A0A0L7L354_OPEBR</name>
<feature type="chain" id="PRO_5012090928" evidence="1">
    <location>
        <begin position="16"/>
        <end position="271"/>
    </location>
</feature>
<dbReference type="Proteomes" id="UP000037510">
    <property type="component" value="Unassembled WGS sequence"/>
</dbReference>
<comment type="caution">
    <text evidence="2">The sequence shown here is derived from an EMBL/GenBank/DDBJ whole genome shotgun (WGS) entry which is preliminary data.</text>
</comment>
<feature type="signal peptide" evidence="1">
    <location>
        <begin position="1"/>
        <end position="15"/>
    </location>
</feature>
<reference evidence="2 3" key="1">
    <citation type="journal article" date="2015" name="Genome Biol. Evol.">
        <title>The genome of winter moth (Operophtera brumata) provides a genomic perspective on sexual dimorphism and phenology.</title>
        <authorList>
            <person name="Derks M.F."/>
            <person name="Smit S."/>
            <person name="Salis L."/>
            <person name="Schijlen E."/>
            <person name="Bossers A."/>
            <person name="Mateman C."/>
            <person name="Pijl A.S."/>
            <person name="de Ridder D."/>
            <person name="Groenen M.A."/>
            <person name="Visser M.E."/>
            <person name="Megens H.J."/>
        </authorList>
    </citation>
    <scope>NUCLEOTIDE SEQUENCE [LARGE SCALE GENOMIC DNA]</scope>
    <source>
        <strain evidence="2">WM2013NL</strain>
        <tissue evidence="2">Head and thorax</tissue>
    </source>
</reference>
<dbReference type="AlphaFoldDB" id="A0A0L7L354"/>
<proteinExistence type="predicted"/>